<proteinExistence type="inferred from homology"/>
<evidence type="ECO:0000313" key="9">
    <source>
        <dbReference type="EMBL" id="ALG84419.1"/>
    </source>
</evidence>
<dbReference type="PRINTS" id="PR01437">
    <property type="entry name" value="NUOXDRDTASE4"/>
</dbReference>
<feature type="transmembrane region" description="Helical" evidence="7">
    <location>
        <begin position="297"/>
        <end position="318"/>
    </location>
</feature>
<feature type="transmembrane region" description="Helical" evidence="7">
    <location>
        <begin position="175"/>
        <end position="196"/>
    </location>
</feature>
<feature type="transmembrane region" description="Helical" evidence="7">
    <location>
        <begin position="352"/>
        <end position="374"/>
    </location>
</feature>
<dbReference type="KEGG" id="goq:ACH46_07795"/>
<dbReference type="InterPro" id="IPR010227">
    <property type="entry name" value="NADH_Q_OxRdtase_chainM/4"/>
</dbReference>
<feature type="transmembrane region" description="Helical" evidence="7">
    <location>
        <begin position="325"/>
        <end position="346"/>
    </location>
</feature>
<accession>A0A0N9MQ45</accession>
<gene>
    <name evidence="9" type="ORF">ACH46_07795</name>
</gene>
<name>A0A0N9MQ45_9ACTN</name>
<protein>
    <submittedName>
        <fullName evidence="9">NADH:ubiquinone oxidoreductase subunit M</fullName>
    </submittedName>
</protein>
<dbReference type="GO" id="GO:0042773">
    <property type="term" value="P:ATP synthesis coupled electron transport"/>
    <property type="evidence" value="ECO:0007669"/>
    <property type="project" value="InterPro"/>
</dbReference>
<keyword evidence="10" id="KW-1185">Reference proteome</keyword>
<comment type="similarity">
    <text evidence="2">Belongs to the complex I subunit 4 family.</text>
</comment>
<reference evidence="9 10" key="2">
    <citation type="journal article" date="2017" name="Int. J. Syst. Evol. Microbiol.">
        <title>Gordonia phthalatica sp. nov., a di-n-butyl phthalate-degrading bacterium isolated from activated sludge.</title>
        <authorList>
            <person name="Jin D."/>
            <person name="Kong X."/>
            <person name="Jia M."/>
            <person name="Yu X."/>
            <person name="Wang X."/>
            <person name="Zhuang X."/>
            <person name="Deng Y."/>
            <person name="Bai Z."/>
        </authorList>
    </citation>
    <scope>NUCLEOTIDE SEQUENCE [LARGE SCALE GENOMIC DNA]</scope>
    <source>
        <strain evidence="9 10">QH-11</strain>
    </source>
</reference>
<feature type="domain" description="NADH:quinone oxidoreductase/Mrp antiporter transmembrane" evidence="8">
    <location>
        <begin position="136"/>
        <end position="442"/>
    </location>
</feature>
<sequence length="528" mass="56134">MSMPWLTVLWLLPAVASLIVMLLPAERSENAKHVAFGASLLTLVWAIVVATQFSSSTGGFQLVEDASWIPAFGTRYTLALDGLGLVLILLTVVLTPILLLAAWRDVDGSSGTARRTHIYVALMLAVEAMVLMSFVAADVLLFYIFFEAMLVPMYFLIGGFGAAEEKVRSRAAVKFLLYNLFGGLVMMASVIGLYVVGARSGLGDNGGGTFSLVDLTAAAARGGLDASPTVLNILFLGFLFAFAVKAPLWPLHTWLPDAAVSTTPAAAVMMMAVMDKVGTFAMLRFCIGLFPESAQTFAPWISALAVVSVVYGAICAIGQNDVMRLIAYTSISHFGFIVLGIFALTAQGQSGSALYMVNHGLSTAALFLIAGFLVTQRGSALIADYGGVQKLAPILAGTFLVAGMATLSLPGLAPFISEFLVIIGTFTRYPVAAVIASVALVLSAMYILWTYQRMMGGPVRKSVTVDQSEPPIRDLDLRQKVVVAPLIIGLLVLGLFPRLALDYINPAVAHSSQQTGQHDPVPTAEEPR</sequence>
<evidence type="ECO:0000259" key="8">
    <source>
        <dbReference type="Pfam" id="PF00361"/>
    </source>
</evidence>
<dbReference type="NCBIfam" id="TIGR01972">
    <property type="entry name" value="NDH_I_M"/>
    <property type="match status" value="1"/>
</dbReference>
<dbReference type="PANTHER" id="PTHR43507:SF1">
    <property type="entry name" value="NADH-UBIQUINONE OXIDOREDUCTASE CHAIN 4"/>
    <property type="match status" value="1"/>
</dbReference>
<dbReference type="GO" id="GO:0015990">
    <property type="term" value="P:electron transport coupled proton transport"/>
    <property type="evidence" value="ECO:0007669"/>
    <property type="project" value="TreeGrafter"/>
</dbReference>
<feature type="transmembrane region" description="Helical" evidence="7">
    <location>
        <begin position="429"/>
        <end position="451"/>
    </location>
</feature>
<evidence type="ECO:0000256" key="6">
    <source>
        <dbReference type="RuleBase" id="RU000320"/>
    </source>
</evidence>
<keyword evidence="4 7" id="KW-1133">Transmembrane helix</keyword>
<dbReference type="STRING" id="1136941.ACH46_07795"/>
<dbReference type="PATRIC" id="fig|1136941.3.peg.1591"/>
<organism evidence="9 10">
    <name type="scientific">Gordonia phthalatica</name>
    <dbReference type="NCBI Taxonomy" id="1136941"/>
    <lineage>
        <taxon>Bacteria</taxon>
        <taxon>Bacillati</taxon>
        <taxon>Actinomycetota</taxon>
        <taxon>Actinomycetes</taxon>
        <taxon>Mycobacteriales</taxon>
        <taxon>Gordoniaceae</taxon>
        <taxon>Gordonia</taxon>
    </lineage>
</organism>
<dbReference type="InterPro" id="IPR003918">
    <property type="entry name" value="NADH_UbQ_OxRdtase"/>
</dbReference>
<keyword evidence="3 6" id="KW-0812">Transmembrane</keyword>
<feature type="transmembrane region" description="Helical" evidence="7">
    <location>
        <begin position="394"/>
        <end position="417"/>
    </location>
</feature>
<feature type="transmembrane region" description="Helical" evidence="7">
    <location>
        <begin position="35"/>
        <end position="53"/>
    </location>
</feature>
<feature type="transmembrane region" description="Helical" evidence="7">
    <location>
        <begin position="82"/>
        <end position="104"/>
    </location>
</feature>
<reference evidence="10" key="1">
    <citation type="submission" date="2015-06" db="EMBL/GenBank/DDBJ databases">
        <title>Complete genome sequence and metabolic analysis of phthalate degradation pathway in Gordonia sp. QH-11.</title>
        <authorList>
            <person name="Jin D."/>
            <person name="Kong X."/>
            <person name="Bai Z."/>
        </authorList>
    </citation>
    <scope>NUCLEOTIDE SEQUENCE [LARGE SCALE GENOMIC DNA]</scope>
    <source>
        <strain evidence="10">QH-11</strain>
    </source>
</reference>
<dbReference type="GO" id="GO:0012505">
    <property type="term" value="C:endomembrane system"/>
    <property type="evidence" value="ECO:0007669"/>
    <property type="project" value="UniProtKB-SubCell"/>
</dbReference>
<keyword evidence="9" id="KW-0830">Ubiquinone</keyword>
<dbReference type="EMBL" id="CP011853">
    <property type="protein sequence ID" value="ALG84419.1"/>
    <property type="molecule type" value="Genomic_DNA"/>
</dbReference>
<evidence type="ECO:0000256" key="1">
    <source>
        <dbReference type="ARBA" id="ARBA00004127"/>
    </source>
</evidence>
<dbReference type="GO" id="GO:0048039">
    <property type="term" value="F:ubiquinone binding"/>
    <property type="evidence" value="ECO:0007669"/>
    <property type="project" value="TreeGrafter"/>
</dbReference>
<dbReference type="AlphaFoldDB" id="A0A0N9MQ45"/>
<evidence type="ECO:0000256" key="2">
    <source>
        <dbReference type="ARBA" id="ARBA00009025"/>
    </source>
</evidence>
<feature type="transmembrane region" description="Helical" evidence="7">
    <location>
        <begin position="481"/>
        <end position="501"/>
    </location>
</feature>
<dbReference type="NCBIfam" id="NF004500">
    <property type="entry name" value="PRK05846.1-4"/>
    <property type="match status" value="1"/>
</dbReference>
<dbReference type="InterPro" id="IPR001750">
    <property type="entry name" value="ND/Mrp_TM"/>
</dbReference>
<dbReference type="GO" id="GO:0016020">
    <property type="term" value="C:membrane"/>
    <property type="evidence" value="ECO:0007669"/>
    <property type="project" value="UniProtKB-SubCell"/>
</dbReference>
<evidence type="ECO:0000256" key="3">
    <source>
        <dbReference type="ARBA" id="ARBA00022692"/>
    </source>
</evidence>
<keyword evidence="5 7" id="KW-0472">Membrane</keyword>
<dbReference type="Proteomes" id="UP000063789">
    <property type="component" value="Chromosome"/>
</dbReference>
<dbReference type="RefSeq" id="WP_062392404.1">
    <property type="nucleotide sequence ID" value="NZ_CP011853.1"/>
</dbReference>
<evidence type="ECO:0000256" key="7">
    <source>
        <dbReference type="SAM" id="Phobius"/>
    </source>
</evidence>
<feature type="transmembrane region" description="Helical" evidence="7">
    <location>
        <begin position="116"/>
        <end position="136"/>
    </location>
</feature>
<dbReference type="GO" id="GO:0008137">
    <property type="term" value="F:NADH dehydrogenase (ubiquinone) activity"/>
    <property type="evidence" value="ECO:0007669"/>
    <property type="project" value="InterPro"/>
</dbReference>
<dbReference type="GO" id="GO:0003954">
    <property type="term" value="F:NADH dehydrogenase activity"/>
    <property type="evidence" value="ECO:0007669"/>
    <property type="project" value="TreeGrafter"/>
</dbReference>
<dbReference type="OrthoDB" id="9768329at2"/>
<feature type="transmembrane region" description="Helical" evidence="7">
    <location>
        <begin position="233"/>
        <end position="255"/>
    </location>
</feature>
<feature type="transmembrane region" description="Helical" evidence="7">
    <location>
        <begin position="142"/>
        <end position="163"/>
    </location>
</feature>
<dbReference type="Pfam" id="PF00361">
    <property type="entry name" value="Proton_antipo_M"/>
    <property type="match status" value="1"/>
</dbReference>
<evidence type="ECO:0000256" key="4">
    <source>
        <dbReference type="ARBA" id="ARBA00022989"/>
    </source>
</evidence>
<comment type="subcellular location">
    <subcellularLocation>
        <location evidence="1">Endomembrane system</location>
        <topology evidence="1">Multi-pass membrane protein</topology>
    </subcellularLocation>
    <subcellularLocation>
        <location evidence="6">Membrane</location>
        <topology evidence="6">Multi-pass membrane protein</topology>
    </subcellularLocation>
</comment>
<feature type="transmembrane region" description="Helical" evidence="7">
    <location>
        <begin position="6"/>
        <end position="23"/>
    </location>
</feature>
<dbReference type="PANTHER" id="PTHR43507">
    <property type="entry name" value="NADH-UBIQUINONE OXIDOREDUCTASE CHAIN 4"/>
    <property type="match status" value="1"/>
</dbReference>
<evidence type="ECO:0000313" key="10">
    <source>
        <dbReference type="Proteomes" id="UP000063789"/>
    </source>
</evidence>
<evidence type="ECO:0000256" key="5">
    <source>
        <dbReference type="ARBA" id="ARBA00023136"/>
    </source>
</evidence>